<dbReference type="AlphaFoldDB" id="A0A252CG36"/>
<dbReference type="EMBL" id="JARPYC010000001">
    <property type="protein sequence ID" value="MDT2665784.1"/>
    <property type="molecule type" value="Genomic_DNA"/>
</dbReference>
<dbReference type="RefSeq" id="WP_019292052.1">
    <property type="nucleotide sequence ID" value="NZ_CAKOCU010000001.1"/>
</dbReference>
<protein>
    <submittedName>
        <fullName evidence="2">Uncharacterized protein</fullName>
    </submittedName>
</protein>
<evidence type="ECO:0000313" key="3">
    <source>
        <dbReference type="Proteomes" id="UP000194606"/>
    </source>
</evidence>
<evidence type="ECO:0000313" key="2">
    <source>
        <dbReference type="EMBL" id="OUK05512.1"/>
    </source>
</evidence>
<dbReference type="EMBL" id="MUIZ01000001">
    <property type="protein sequence ID" value="OUK05512.1"/>
    <property type="molecule type" value="Genomic_DNA"/>
</dbReference>
<gene>
    <name evidence="2" type="ORF">BZZ03_01990</name>
    <name evidence="1" type="ORF">P7D34_00870</name>
</gene>
<proteinExistence type="predicted"/>
<name>A0A252CG36_9LACT</name>
<dbReference type="Proteomes" id="UP001257962">
    <property type="component" value="Unassembled WGS sequence"/>
</dbReference>
<sequence>MSLSKEQRVHDLALCILNNVNMTEGLFSALEKANELSVSDAYPKKYAVAYTVLTQKLQDELTDFDDLTF</sequence>
<dbReference type="Proteomes" id="UP000194606">
    <property type="component" value="Unassembled WGS sequence"/>
</dbReference>
<organism evidence="2 3">
    <name type="scientific">Lactococcus petauri</name>
    <dbReference type="NCBI Taxonomy" id="1940789"/>
    <lineage>
        <taxon>Bacteria</taxon>
        <taxon>Bacillati</taxon>
        <taxon>Bacillota</taxon>
        <taxon>Bacilli</taxon>
        <taxon>Lactobacillales</taxon>
        <taxon>Streptococcaceae</taxon>
        <taxon>Lactococcus</taxon>
    </lineage>
</organism>
<reference evidence="2 3" key="1">
    <citation type="submission" date="2017-02" db="EMBL/GenBank/DDBJ databases">
        <authorList>
            <person name="Peterson S.W."/>
        </authorList>
    </citation>
    <scope>NUCLEOTIDE SEQUENCE [LARGE SCALE GENOMIC DNA]</scope>
    <source>
        <strain evidence="2">159469</strain>
    </source>
</reference>
<comment type="caution">
    <text evidence="2">The sequence shown here is derived from an EMBL/GenBank/DDBJ whole genome shotgun (WGS) entry which is preliminary data.</text>
</comment>
<accession>A0A252CG36</accession>
<evidence type="ECO:0000313" key="1">
    <source>
        <dbReference type="EMBL" id="MDT2665784.1"/>
    </source>
</evidence>
<reference evidence="1" key="2">
    <citation type="submission" date="2023-03" db="EMBL/GenBank/DDBJ databases">
        <authorList>
            <person name="Shen W."/>
            <person name="Cai J."/>
        </authorList>
    </citation>
    <scope>NUCLEOTIDE SEQUENCE</scope>
    <source>
        <strain evidence="1">Y3</strain>
    </source>
</reference>